<gene>
    <name evidence="6" type="ORF">MFP26_14660</name>
</gene>
<dbReference type="InterPro" id="IPR052032">
    <property type="entry name" value="ATP-dep_AA_Ligase"/>
</dbReference>
<keyword evidence="1" id="KW-0436">Ligase</keyword>
<sequence>MDTVKYLLVLDYLPSRINEIIYIRDYVKEKYNLDMVIISDMLSGEEEKVCRHVYHLPISSEDYIEAVLKILQSIGMECACILPFMDAVSGHAAILAKKLELYGDDPVLSFAGINKIQFREQEKLLSQYLTAQQIVVPKSVKVDTYEQLEHFFDDCGSGIVIKPIDGRANIGVRAVTQREQLKSSYDATLLAAQGNSILAEELIAFDSEFSFDGVGILSFLTQKVIQSGEYPVELGQIVPAQCSGAHCLALIKAGQSMNLISGQRYGAFHNEIKLNSSTGETFLVETNRRPAGMRIWDMANKVFNISLHDIWLDHLIKGYSDRFVIPEAQGSGFLVNLLSPKDGCVAVDFCDAIIKEKLVNCLTKILDRYQYEIIAIKINIAENSLVHNIPKTNNDFCGYVCVYIKDSKVNHRDIMQVINQAWGMLIQEYIF</sequence>
<evidence type="ECO:0000313" key="6">
    <source>
        <dbReference type="EMBL" id="MCL2893928.1"/>
    </source>
</evidence>
<dbReference type="Gene3D" id="3.30.470.20">
    <property type="entry name" value="ATP-grasp fold, B domain"/>
    <property type="match status" value="1"/>
</dbReference>
<dbReference type="PROSITE" id="PS50975">
    <property type="entry name" value="ATP_GRASP"/>
    <property type="match status" value="1"/>
</dbReference>
<name>A0ABT0MVQ4_9GAMM</name>
<dbReference type="InterPro" id="IPR011761">
    <property type="entry name" value="ATP-grasp"/>
</dbReference>
<dbReference type="RefSeq" id="WP_249245253.1">
    <property type="nucleotide sequence ID" value="NZ_JAKPBZ010000113.1"/>
</dbReference>
<organism evidence="6 7">
    <name type="scientific">Brenneria tiliae</name>
    <dbReference type="NCBI Taxonomy" id="2914984"/>
    <lineage>
        <taxon>Bacteria</taxon>
        <taxon>Pseudomonadati</taxon>
        <taxon>Pseudomonadota</taxon>
        <taxon>Gammaproteobacteria</taxon>
        <taxon>Enterobacterales</taxon>
        <taxon>Pectobacteriaceae</taxon>
        <taxon>Brenneria</taxon>
    </lineage>
</organism>
<dbReference type="SUPFAM" id="SSF56059">
    <property type="entry name" value="Glutathione synthetase ATP-binding domain-like"/>
    <property type="match status" value="1"/>
</dbReference>
<evidence type="ECO:0000256" key="3">
    <source>
        <dbReference type="ARBA" id="ARBA00022840"/>
    </source>
</evidence>
<evidence type="ECO:0000256" key="1">
    <source>
        <dbReference type="ARBA" id="ARBA00022598"/>
    </source>
</evidence>
<dbReference type="PANTHER" id="PTHR43585:SF2">
    <property type="entry name" value="ATP-GRASP ENZYME FSQD"/>
    <property type="match status" value="1"/>
</dbReference>
<evidence type="ECO:0000259" key="5">
    <source>
        <dbReference type="PROSITE" id="PS50975"/>
    </source>
</evidence>
<comment type="caution">
    <text evidence="6">The sequence shown here is derived from an EMBL/GenBank/DDBJ whole genome shotgun (WGS) entry which is preliminary data.</text>
</comment>
<dbReference type="EMBL" id="JAKPBZ010000113">
    <property type="protein sequence ID" value="MCL2893928.1"/>
    <property type="molecule type" value="Genomic_DNA"/>
</dbReference>
<evidence type="ECO:0000256" key="2">
    <source>
        <dbReference type="ARBA" id="ARBA00022741"/>
    </source>
</evidence>
<accession>A0ABT0MVQ4</accession>
<evidence type="ECO:0000313" key="7">
    <source>
        <dbReference type="Proteomes" id="UP001203069"/>
    </source>
</evidence>
<keyword evidence="2 4" id="KW-0547">Nucleotide-binding</keyword>
<keyword evidence="3 4" id="KW-0067">ATP-binding</keyword>
<protein>
    <recommendedName>
        <fullName evidence="5">ATP-grasp domain-containing protein</fullName>
    </recommendedName>
</protein>
<dbReference type="Gene3D" id="3.30.1490.20">
    <property type="entry name" value="ATP-grasp fold, A domain"/>
    <property type="match status" value="1"/>
</dbReference>
<keyword evidence="7" id="KW-1185">Reference proteome</keyword>
<reference evidence="6 7" key="1">
    <citation type="submission" date="2022-02" db="EMBL/GenBank/DDBJ databases">
        <title>Description of Brenneria tiliae sp. nov. isolated from symptomatic Tilia x moltkei and Tilia x europaea trees in the UK.</title>
        <authorList>
            <person name="Kile H."/>
        </authorList>
    </citation>
    <scope>NUCLEOTIDE SEQUENCE [LARGE SCALE GENOMIC DNA]</scope>
    <source>
        <strain evidence="6 7">MC1SB4.1</strain>
    </source>
</reference>
<proteinExistence type="predicted"/>
<dbReference type="Proteomes" id="UP001203069">
    <property type="component" value="Unassembled WGS sequence"/>
</dbReference>
<evidence type="ECO:0000256" key="4">
    <source>
        <dbReference type="PROSITE-ProRule" id="PRU00409"/>
    </source>
</evidence>
<dbReference type="PANTHER" id="PTHR43585">
    <property type="entry name" value="FUMIPYRROLE BIOSYNTHESIS PROTEIN C"/>
    <property type="match status" value="1"/>
</dbReference>
<dbReference type="InterPro" id="IPR013815">
    <property type="entry name" value="ATP_grasp_subdomain_1"/>
</dbReference>
<feature type="domain" description="ATP-grasp" evidence="5">
    <location>
        <begin position="126"/>
        <end position="316"/>
    </location>
</feature>